<evidence type="ECO:0000256" key="4">
    <source>
        <dbReference type="ARBA" id="ARBA00022723"/>
    </source>
</evidence>
<name>A0A5D3DGK3_CUCMM</name>
<evidence type="ECO:0000313" key="8">
    <source>
        <dbReference type="Proteomes" id="UP000321947"/>
    </source>
</evidence>
<dbReference type="Proteomes" id="UP000321947">
    <property type="component" value="Unassembled WGS sequence"/>
</dbReference>
<comment type="subcellular location">
    <subcellularLocation>
        <location evidence="2">Membrane</location>
        <topology evidence="2">Single-pass membrane protein</topology>
    </subcellularLocation>
</comment>
<evidence type="ECO:0000256" key="1">
    <source>
        <dbReference type="ARBA" id="ARBA00001971"/>
    </source>
</evidence>
<evidence type="ECO:0000256" key="5">
    <source>
        <dbReference type="ARBA" id="ARBA00022989"/>
    </source>
</evidence>
<dbReference type="InterPro" id="IPR036396">
    <property type="entry name" value="Cyt_P450_sf"/>
</dbReference>
<proteinExistence type="predicted"/>
<dbReference type="GO" id="GO:0016709">
    <property type="term" value="F:oxidoreductase activity, acting on paired donors, with incorporation or reduction of molecular oxygen, NAD(P)H as one donor, and incorporation of one atom of oxygen"/>
    <property type="evidence" value="ECO:0007669"/>
    <property type="project" value="TreeGrafter"/>
</dbReference>
<accession>A0A5D3DGK3</accession>
<protein>
    <submittedName>
        <fullName evidence="7">Cytochrome P450 77A3-like</fullName>
    </submittedName>
</protein>
<keyword evidence="3" id="KW-0812">Transmembrane</keyword>
<dbReference type="InterPro" id="IPR001128">
    <property type="entry name" value="Cyt_P450"/>
</dbReference>
<dbReference type="PANTHER" id="PTHR24298">
    <property type="entry name" value="FLAVONOID 3'-MONOOXYGENASE-RELATED"/>
    <property type="match status" value="1"/>
</dbReference>
<dbReference type="Pfam" id="PF00067">
    <property type="entry name" value="p450"/>
    <property type="match status" value="1"/>
</dbReference>
<dbReference type="Gene3D" id="1.10.630.10">
    <property type="entry name" value="Cytochrome P450"/>
    <property type="match status" value="1"/>
</dbReference>
<dbReference type="GO" id="GO:0016020">
    <property type="term" value="C:membrane"/>
    <property type="evidence" value="ECO:0007669"/>
    <property type="project" value="UniProtKB-SubCell"/>
</dbReference>
<dbReference type="GO" id="GO:0020037">
    <property type="term" value="F:heme binding"/>
    <property type="evidence" value="ECO:0007669"/>
    <property type="project" value="InterPro"/>
</dbReference>
<sequence length="83" mass="9430">MRCLVPVHAFDFKIDGHGSRGNSSTTDKELVALCLEFLNGGTDMTETLIEWGMTELIANEKVQRKIVEEIKETSERKVEVYIK</sequence>
<comment type="cofactor">
    <cofactor evidence="1">
        <name>heme</name>
        <dbReference type="ChEBI" id="CHEBI:30413"/>
    </cofactor>
</comment>
<evidence type="ECO:0000256" key="2">
    <source>
        <dbReference type="ARBA" id="ARBA00004167"/>
    </source>
</evidence>
<dbReference type="PANTHER" id="PTHR24298:SF47">
    <property type="entry name" value="CYTOCHROME P450 77A4"/>
    <property type="match status" value="1"/>
</dbReference>
<evidence type="ECO:0000313" key="7">
    <source>
        <dbReference type="EMBL" id="TYK22683.1"/>
    </source>
</evidence>
<reference evidence="7 8" key="1">
    <citation type="submission" date="2019-08" db="EMBL/GenBank/DDBJ databases">
        <title>Draft genome sequences of two oriental melons (Cucumis melo L. var makuwa).</title>
        <authorList>
            <person name="Kwon S.-Y."/>
        </authorList>
    </citation>
    <scope>NUCLEOTIDE SEQUENCE [LARGE SCALE GENOMIC DNA]</scope>
    <source>
        <strain evidence="8">cv. Chang Bougi</strain>
        <tissue evidence="7">Leaf</tissue>
    </source>
</reference>
<dbReference type="GO" id="GO:0005506">
    <property type="term" value="F:iron ion binding"/>
    <property type="evidence" value="ECO:0007669"/>
    <property type="project" value="InterPro"/>
</dbReference>
<dbReference type="AlphaFoldDB" id="A0A5D3DGK3"/>
<comment type="caution">
    <text evidence="7">The sequence shown here is derived from an EMBL/GenBank/DDBJ whole genome shotgun (WGS) entry which is preliminary data.</text>
</comment>
<gene>
    <name evidence="7" type="ORF">E5676_scaffold195G001290</name>
</gene>
<keyword evidence="6" id="KW-0472">Membrane</keyword>
<dbReference type="EMBL" id="SSTD01004937">
    <property type="protein sequence ID" value="TYK22683.1"/>
    <property type="molecule type" value="Genomic_DNA"/>
</dbReference>
<dbReference type="SUPFAM" id="SSF48264">
    <property type="entry name" value="Cytochrome P450"/>
    <property type="match status" value="1"/>
</dbReference>
<organism evidence="7 8">
    <name type="scientific">Cucumis melo var. makuwa</name>
    <name type="common">Oriental melon</name>
    <dbReference type="NCBI Taxonomy" id="1194695"/>
    <lineage>
        <taxon>Eukaryota</taxon>
        <taxon>Viridiplantae</taxon>
        <taxon>Streptophyta</taxon>
        <taxon>Embryophyta</taxon>
        <taxon>Tracheophyta</taxon>
        <taxon>Spermatophyta</taxon>
        <taxon>Magnoliopsida</taxon>
        <taxon>eudicotyledons</taxon>
        <taxon>Gunneridae</taxon>
        <taxon>Pentapetalae</taxon>
        <taxon>rosids</taxon>
        <taxon>fabids</taxon>
        <taxon>Cucurbitales</taxon>
        <taxon>Cucurbitaceae</taxon>
        <taxon>Benincaseae</taxon>
        <taxon>Cucumis</taxon>
    </lineage>
</organism>
<keyword evidence="4" id="KW-0479">Metal-binding</keyword>
<evidence type="ECO:0000256" key="3">
    <source>
        <dbReference type="ARBA" id="ARBA00022692"/>
    </source>
</evidence>
<evidence type="ECO:0000256" key="6">
    <source>
        <dbReference type="ARBA" id="ARBA00023136"/>
    </source>
</evidence>
<keyword evidence="5" id="KW-1133">Transmembrane helix</keyword>
<dbReference type="InterPro" id="IPR051103">
    <property type="entry name" value="Plant_metabolite_P450s"/>
</dbReference>